<evidence type="ECO:0000259" key="1">
    <source>
        <dbReference type="Pfam" id="PF06904"/>
    </source>
</evidence>
<dbReference type="RefSeq" id="WP_131452607.1">
    <property type="nucleotide sequence ID" value="NZ_BMJK01000001.1"/>
</dbReference>
<evidence type="ECO:0000313" key="2">
    <source>
        <dbReference type="EMBL" id="MXO93323.1"/>
    </source>
</evidence>
<reference evidence="2 3" key="1">
    <citation type="submission" date="2019-12" db="EMBL/GenBank/DDBJ databases">
        <title>Genomic-based taxomic classification of the family Erythrobacteraceae.</title>
        <authorList>
            <person name="Xu L."/>
        </authorList>
    </citation>
    <scope>NUCLEOTIDE SEQUENCE [LARGE SCALE GENOMIC DNA]</scope>
    <source>
        <strain evidence="2 3">RC4-10-4</strain>
    </source>
</reference>
<dbReference type="OrthoDB" id="9809788at2"/>
<protein>
    <submittedName>
        <fullName evidence="2">Extensin</fullName>
    </submittedName>
</protein>
<dbReference type="AlphaFoldDB" id="A0A844ZYT4"/>
<dbReference type="EMBL" id="WTYH01000001">
    <property type="protein sequence ID" value="MXO93323.1"/>
    <property type="molecule type" value="Genomic_DNA"/>
</dbReference>
<accession>A0A844ZYT4</accession>
<keyword evidence="3" id="KW-1185">Reference proteome</keyword>
<comment type="caution">
    <text evidence="2">The sequence shown here is derived from an EMBL/GenBank/DDBJ whole genome shotgun (WGS) entry which is preliminary data.</text>
</comment>
<dbReference type="Proteomes" id="UP000460626">
    <property type="component" value="Unassembled WGS sequence"/>
</dbReference>
<proteinExistence type="predicted"/>
<dbReference type="InterPro" id="IPR009683">
    <property type="entry name" value="Extensin-like_C"/>
</dbReference>
<sequence length="239" mass="25848">MIAREIGAFRGDRRVLALIVVAALALTGRAWLAEHPEHDPGAPLNLNDPRGWATATKLAALRSDVPECRAVLERSGVAFTPLDPVGEGECRREDRLTLAEAPLSPASPQLTCPVAAGLQMWIDKDVQRLAEETLDTRVARIDQLGTYSCRRMYGAATGGWSEHATGNAIDIAGFVMEDGRHVSILRDWAGDTPESEFLQSVRDAACQSFGTVLSPDYNAAHADHLHLDQGRALVMGACR</sequence>
<name>A0A844ZYT4_9SPHN</name>
<organism evidence="2 3">
    <name type="scientific">Aurantiacibacter arachoides</name>
    <dbReference type="NCBI Taxonomy" id="1850444"/>
    <lineage>
        <taxon>Bacteria</taxon>
        <taxon>Pseudomonadati</taxon>
        <taxon>Pseudomonadota</taxon>
        <taxon>Alphaproteobacteria</taxon>
        <taxon>Sphingomonadales</taxon>
        <taxon>Erythrobacteraceae</taxon>
        <taxon>Aurantiacibacter</taxon>
    </lineage>
</organism>
<gene>
    <name evidence="2" type="ORF">GRI62_06850</name>
</gene>
<feature type="domain" description="Extensin-like C-terminal" evidence="1">
    <location>
        <begin position="67"/>
        <end position="239"/>
    </location>
</feature>
<dbReference type="Pfam" id="PF06904">
    <property type="entry name" value="Extensin-like_C"/>
    <property type="match status" value="1"/>
</dbReference>
<evidence type="ECO:0000313" key="3">
    <source>
        <dbReference type="Proteomes" id="UP000460626"/>
    </source>
</evidence>